<dbReference type="GeneID" id="6166250"/>
<protein>
    <recommendedName>
        <fullName evidence="3">DUF1122 domain-containing protein</fullName>
    </recommendedName>
</protein>
<organism evidence="1 2">
    <name type="scientific">Pyrobaculum neutrophilum (strain DSM 2338 / JCM 9278 / NBRC 100436 / V24Sta)</name>
    <name type="common">Thermoproteus neutrophilus</name>
    <dbReference type="NCBI Taxonomy" id="444157"/>
    <lineage>
        <taxon>Archaea</taxon>
        <taxon>Thermoproteota</taxon>
        <taxon>Thermoprotei</taxon>
        <taxon>Thermoproteales</taxon>
        <taxon>Thermoproteaceae</taxon>
        <taxon>Pyrobaculum</taxon>
    </lineage>
</organism>
<dbReference type="HOGENOM" id="CLU_121769_0_0_2"/>
<dbReference type="AlphaFoldDB" id="B1YBZ0"/>
<sequence>MLRDLFNDGAFSFRVWRGRFAEEVNAVVMRGGEVVAYAKIFFGRPPYYGPWAELFNLRVLGTPVEAELYRLFARYMEAGDLLYVEYLDDRETARQLAAGVPPAETRMGRHLESCGFRVVRDWYHPEGWLEGTPKLQAVRLPKPLPEVEPCDYGEGMPGRGGEGHV</sequence>
<evidence type="ECO:0000313" key="2">
    <source>
        <dbReference type="Proteomes" id="UP000001694"/>
    </source>
</evidence>
<dbReference type="InterPro" id="IPR008304">
    <property type="entry name" value="UCP017998"/>
</dbReference>
<dbReference type="Proteomes" id="UP000001694">
    <property type="component" value="Chromosome"/>
</dbReference>
<dbReference type="InterPro" id="IPR016181">
    <property type="entry name" value="Acyl_CoA_acyltransferase"/>
</dbReference>
<accession>B1YBZ0</accession>
<dbReference type="Gene3D" id="3.40.630.30">
    <property type="match status" value="1"/>
</dbReference>
<dbReference type="Pfam" id="PF06557">
    <property type="entry name" value="DUF1122"/>
    <property type="match status" value="1"/>
</dbReference>
<dbReference type="RefSeq" id="WP_012349794.1">
    <property type="nucleotide sequence ID" value="NC_010525.1"/>
</dbReference>
<name>B1YBZ0_PYRNV</name>
<gene>
    <name evidence="1" type="ordered locus">Tneu_0426</name>
</gene>
<reference evidence="1" key="1">
    <citation type="submission" date="2008-03" db="EMBL/GenBank/DDBJ databases">
        <title>Complete sequence of Thermoproteus neutrophilus V24Sta.</title>
        <authorList>
            <consortium name="US DOE Joint Genome Institute"/>
            <person name="Copeland A."/>
            <person name="Lucas S."/>
            <person name="Lapidus A."/>
            <person name="Glavina del Rio T."/>
            <person name="Dalin E."/>
            <person name="Tice H."/>
            <person name="Bruce D."/>
            <person name="Goodwin L."/>
            <person name="Pitluck S."/>
            <person name="Sims D."/>
            <person name="Brettin T."/>
            <person name="Detter J.C."/>
            <person name="Han C."/>
            <person name="Kuske C.R."/>
            <person name="Schmutz J."/>
            <person name="Larimer F."/>
            <person name="Land M."/>
            <person name="Hauser L."/>
            <person name="Kyrpides N."/>
            <person name="Mikhailova N."/>
            <person name="Biddle J.F."/>
            <person name="Zhang Z."/>
            <person name="Fitz-Gibbon S.T."/>
            <person name="Lowe T.M."/>
            <person name="Saltikov C."/>
            <person name="House C.H."/>
            <person name="Richardson P."/>
        </authorList>
    </citation>
    <scope>NUCLEOTIDE SEQUENCE [LARGE SCALE GENOMIC DNA]</scope>
    <source>
        <strain evidence="1">V24Sta</strain>
    </source>
</reference>
<dbReference type="eggNOG" id="arCOG01699">
    <property type="taxonomic scope" value="Archaea"/>
</dbReference>
<proteinExistence type="predicted"/>
<dbReference type="OrthoDB" id="26340at2157"/>
<dbReference type="EMBL" id="CP001014">
    <property type="protein sequence ID" value="ACB39374.1"/>
    <property type="molecule type" value="Genomic_DNA"/>
</dbReference>
<dbReference type="KEGG" id="tne:Tneu_0426"/>
<dbReference type="SUPFAM" id="SSF55729">
    <property type="entry name" value="Acyl-CoA N-acyltransferases (Nat)"/>
    <property type="match status" value="1"/>
</dbReference>
<evidence type="ECO:0008006" key="3">
    <source>
        <dbReference type="Google" id="ProtNLM"/>
    </source>
</evidence>
<evidence type="ECO:0000313" key="1">
    <source>
        <dbReference type="EMBL" id="ACB39374.1"/>
    </source>
</evidence>
<keyword evidence="2" id="KW-1185">Reference proteome</keyword>